<evidence type="ECO:0000256" key="5">
    <source>
        <dbReference type="ARBA" id="ARBA00022723"/>
    </source>
</evidence>
<keyword evidence="8 10" id="KW-0408">Iron</keyword>
<evidence type="ECO:0000256" key="1">
    <source>
        <dbReference type="ARBA" id="ARBA00001971"/>
    </source>
</evidence>
<dbReference type="PRINTS" id="PR00463">
    <property type="entry name" value="EP450I"/>
</dbReference>
<organism evidence="13 14">
    <name type="scientific">Handroanthus impetiginosus</name>
    <dbReference type="NCBI Taxonomy" id="429701"/>
    <lineage>
        <taxon>Eukaryota</taxon>
        <taxon>Viridiplantae</taxon>
        <taxon>Streptophyta</taxon>
        <taxon>Embryophyta</taxon>
        <taxon>Tracheophyta</taxon>
        <taxon>Spermatophyta</taxon>
        <taxon>Magnoliopsida</taxon>
        <taxon>eudicotyledons</taxon>
        <taxon>Gunneridae</taxon>
        <taxon>Pentapetalae</taxon>
        <taxon>asterids</taxon>
        <taxon>lamiids</taxon>
        <taxon>Lamiales</taxon>
        <taxon>Bignoniaceae</taxon>
        <taxon>Crescentiina</taxon>
        <taxon>Tabebuia alliance</taxon>
        <taxon>Handroanthus</taxon>
    </lineage>
</organism>
<dbReference type="Gene3D" id="1.10.630.10">
    <property type="entry name" value="Cytochrome P450"/>
    <property type="match status" value="1"/>
</dbReference>
<sequence length="502" mass="57092">MFHQNLTFHKKMDISLASLLTIIATFLYLSLLILHRKTKLYKPANLPPGKMGWPIIGETSDFALSRKMGRPEKFMLDRMRRYSPEVFKTSLLGEKMAVFCGPTGNKFVFSNENKLVKSWLPRSIAKIMMPDWRESSAADKSSRIRRIYSEFLKPDAVQKYIQVMDSIARQHLGQECALNPTLKVYPLAKKLMFSTACRLFMGIEDTTHVEKLSSQFEIVASGLFSVPIDLPGTGLRRAIETANHLRNELQEIVRQEKLRMSGNKDSRSWNMLSHLLSASDGEGKLLNDYDIASTLLGILIGSQHTTSSLLTNVVYYLSDHPDVYAKALREQKEIRKLKRGEEVALDGEDTKRMKYGRSVMNEVLRLAPPGPGFFRIAIHDINFAGLTIPQGWKIFWSYNTTHRNPNYFPDPDKFDPSRFEGNGPASFTFVPFGGGPKMCPGSEFARQATLVFMHNLLIKFKWEKLIPTERIIFVHDVAIPQYGLPIKIQNLPHQNNDGGFNS</sequence>
<dbReference type="Proteomes" id="UP000231279">
    <property type="component" value="Unassembled WGS sequence"/>
</dbReference>
<keyword evidence="7 11" id="KW-0560">Oxidoreductase</keyword>
<keyword evidence="4 12" id="KW-0812">Transmembrane</keyword>
<evidence type="ECO:0000256" key="12">
    <source>
        <dbReference type="SAM" id="Phobius"/>
    </source>
</evidence>
<feature type="binding site" description="axial binding residue" evidence="10">
    <location>
        <position position="439"/>
    </location>
    <ligand>
        <name>heme</name>
        <dbReference type="ChEBI" id="CHEBI:30413"/>
    </ligand>
    <ligandPart>
        <name>Fe</name>
        <dbReference type="ChEBI" id="CHEBI:18248"/>
    </ligandPart>
</feature>
<feature type="transmembrane region" description="Helical" evidence="12">
    <location>
        <begin position="14"/>
        <end position="34"/>
    </location>
</feature>
<evidence type="ECO:0000256" key="2">
    <source>
        <dbReference type="ARBA" id="ARBA00004167"/>
    </source>
</evidence>
<evidence type="ECO:0000256" key="8">
    <source>
        <dbReference type="ARBA" id="ARBA00023004"/>
    </source>
</evidence>
<comment type="subcellular location">
    <subcellularLocation>
        <location evidence="2">Membrane</location>
        <topology evidence="2">Single-pass membrane protein</topology>
    </subcellularLocation>
</comment>
<dbReference type="GO" id="GO:0016020">
    <property type="term" value="C:membrane"/>
    <property type="evidence" value="ECO:0007669"/>
    <property type="project" value="UniProtKB-SubCell"/>
</dbReference>
<evidence type="ECO:0000256" key="9">
    <source>
        <dbReference type="ARBA" id="ARBA00023136"/>
    </source>
</evidence>
<dbReference type="AlphaFoldDB" id="A0A2G9GPX3"/>
<dbReference type="PANTHER" id="PTHR24286">
    <property type="entry name" value="CYTOCHROME P450 26"/>
    <property type="match status" value="1"/>
</dbReference>
<dbReference type="STRING" id="429701.A0A2G9GPX3"/>
<evidence type="ECO:0000256" key="6">
    <source>
        <dbReference type="ARBA" id="ARBA00022989"/>
    </source>
</evidence>
<comment type="similarity">
    <text evidence="3 11">Belongs to the cytochrome P450 family.</text>
</comment>
<keyword evidence="5 10" id="KW-0479">Metal-binding</keyword>
<evidence type="ECO:0000313" key="13">
    <source>
        <dbReference type="EMBL" id="PIN07298.1"/>
    </source>
</evidence>
<dbReference type="Pfam" id="PF00067">
    <property type="entry name" value="p450"/>
    <property type="match status" value="1"/>
</dbReference>
<dbReference type="GO" id="GO:0016125">
    <property type="term" value="P:sterol metabolic process"/>
    <property type="evidence" value="ECO:0007669"/>
    <property type="project" value="TreeGrafter"/>
</dbReference>
<keyword evidence="14" id="KW-1185">Reference proteome</keyword>
<dbReference type="InterPro" id="IPR002401">
    <property type="entry name" value="Cyt_P450_E_grp-I"/>
</dbReference>
<dbReference type="FunFam" id="1.10.630.10:FF:000022">
    <property type="entry name" value="Taxadiene 5-alpha hydroxylase"/>
    <property type="match status" value="1"/>
</dbReference>
<proteinExistence type="inferred from homology"/>
<dbReference type="EMBL" id="NKXS01004148">
    <property type="protein sequence ID" value="PIN07298.1"/>
    <property type="molecule type" value="Genomic_DNA"/>
</dbReference>
<dbReference type="GO" id="GO:0016712">
    <property type="term" value="F:oxidoreductase activity, acting on paired donors, with incorporation or reduction of molecular oxygen, reduced flavin or flavoprotein as one donor, and incorporation of one atom of oxygen"/>
    <property type="evidence" value="ECO:0007669"/>
    <property type="project" value="UniProtKB-ARBA"/>
</dbReference>
<name>A0A2G9GPX3_9LAMI</name>
<evidence type="ECO:0000256" key="7">
    <source>
        <dbReference type="ARBA" id="ARBA00023002"/>
    </source>
</evidence>
<evidence type="ECO:0000256" key="4">
    <source>
        <dbReference type="ARBA" id="ARBA00022692"/>
    </source>
</evidence>
<dbReference type="PANTHER" id="PTHR24286:SF53">
    <property type="entry name" value="BETA-AMYRIN 28-OXIDASE-LIKE"/>
    <property type="match status" value="1"/>
</dbReference>
<dbReference type="OrthoDB" id="885918at2759"/>
<comment type="caution">
    <text evidence="13">The sequence shown here is derived from an EMBL/GenBank/DDBJ whole genome shotgun (WGS) entry which is preliminary data.</text>
</comment>
<evidence type="ECO:0000313" key="14">
    <source>
        <dbReference type="Proteomes" id="UP000231279"/>
    </source>
</evidence>
<evidence type="ECO:0000256" key="3">
    <source>
        <dbReference type="ARBA" id="ARBA00010617"/>
    </source>
</evidence>
<dbReference type="InterPro" id="IPR036396">
    <property type="entry name" value="Cyt_P450_sf"/>
</dbReference>
<dbReference type="InterPro" id="IPR017972">
    <property type="entry name" value="Cyt_P450_CS"/>
</dbReference>
<dbReference type="GO" id="GO:0005506">
    <property type="term" value="F:iron ion binding"/>
    <property type="evidence" value="ECO:0007669"/>
    <property type="project" value="InterPro"/>
</dbReference>
<protein>
    <submittedName>
        <fullName evidence="13">Cytochrome P450 CYP4/CYP19/CYP26 subfamily</fullName>
    </submittedName>
</protein>
<dbReference type="PRINTS" id="PR00385">
    <property type="entry name" value="P450"/>
</dbReference>
<dbReference type="GO" id="GO:0020037">
    <property type="term" value="F:heme binding"/>
    <property type="evidence" value="ECO:0007669"/>
    <property type="project" value="InterPro"/>
</dbReference>
<comment type="cofactor">
    <cofactor evidence="1 10">
        <name>heme</name>
        <dbReference type="ChEBI" id="CHEBI:30413"/>
    </cofactor>
</comment>
<keyword evidence="11" id="KW-0503">Monooxygenase</keyword>
<gene>
    <name evidence="13" type="ORF">CDL12_20135</name>
</gene>
<keyword evidence="10 11" id="KW-0349">Heme</keyword>
<accession>A0A2G9GPX3</accession>
<dbReference type="CDD" id="cd11043">
    <property type="entry name" value="CYP90-like"/>
    <property type="match status" value="1"/>
</dbReference>
<reference evidence="14" key="1">
    <citation type="journal article" date="2018" name="Gigascience">
        <title>Genome assembly of the Pink Ipe (Handroanthus impetiginosus, Bignoniaceae), a highly valued, ecologically keystone Neotropical timber forest tree.</title>
        <authorList>
            <person name="Silva-Junior O.B."/>
            <person name="Grattapaglia D."/>
            <person name="Novaes E."/>
            <person name="Collevatti R.G."/>
        </authorList>
    </citation>
    <scope>NUCLEOTIDE SEQUENCE [LARGE SCALE GENOMIC DNA]</scope>
    <source>
        <strain evidence="14">cv. UFG-1</strain>
    </source>
</reference>
<dbReference type="SUPFAM" id="SSF48264">
    <property type="entry name" value="Cytochrome P450"/>
    <property type="match status" value="1"/>
</dbReference>
<dbReference type="PROSITE" id="PS00086">
    <property type="entry name" value="CYTOCHROME_P450"/>
    <property type="match status" value="1"/>
</dbReference>
<dbReference type="InterPro" id="IPR001128">
    <property type="entry name" value="Cyt_P450"/>
</dbReference>
<keyword evidence="6 12" id="KW-1133">Transmembrane helix</keyword>
<evidence type="ECO:0000256" key="11">
    <source>
        <dbReference type="RuleBase" id="RU000461"/>
    </source>
</evidence>
<evidence type="ECO:0000256" key="10">
    <source>
        <dbReference type="PIRSR" id="PIRSR602401-1"/>
    </source>
</evidence>
<keyword evidence="9 12" id="KW-0472">Membrane</keyword>